<keyword evidence="1" id="KW-1133">Transmembrane helix</keyword>
<evidence type="ECO:0000256" key="1">
    <source>
        <dbReference type="SAM" id="Phobius"/>
    </source>
</evidence>
<dbReference type="EMBL" id="JASJQH010000689">
    <property type="protein sequence ID" value="KAK9763256.1"/>
    <property type="molecule type" value="Genomic_DNA"/>
</dbReference>
<accession>A0ABR2WP86</accession>
<feature type="non-terminal residue" evidence="2">
    <location>
        <position position="1"/>
    </location>
</feature>
<keyword evidence="1" id="KW-0472">Membrane</keyword>
<keyword evidence="1" id="KW-0812">Transmembrane</keyword>
<proteinExistence type="predicted"/>
<evidence type="ECO:0000313" key="2">
    <source>
        <dbReference type="EMBL" id="KAK9763256.1"/>
    </source>
</evidence>
<comment type="caution">
    <text evidence="2">The sequence shown here is derived from an EMBL/GenBank/DDBJ whole genome shotgun (WGS) entry which is preliminary data.</text>
</comment>
<gene>
    <name evidence="2" type="ORF">K7432_010239</name>
</gene>
<protein>
    <submittedName>
        <fullName evidence="2">Uncharacterized protein</fullName>
    </submittedName>
</protein>
<name>A0ABR2WP86_9FUNG</name>
<feature type="transmembrane region" description="Helical" evidence="1">
    <location>
        <begin position="39"/>
        <end position="59"/>
    </location>
</feature>
<dbReference type="Proteomes" id="UP001479436">
    <property type="component" value="Unassembled WGS sequence"/>
</dbReference>
<reference evidence="2 3" key="1">
    <citation type="submission" date="2023-04" db="EMBL/GenBank/DDBJ databases">
        <title>Genome of Basidiobolus ranarum AG-B5.</title>
        <authorList>
            <person name="Stajich J.E."/>
            <person name="Carter-House D."/>
            <person name="Gryganskyi A."/>
        </authorList>
    </citation>
    <scope>NUCLEOTIDE SEQUENCE [LARGE SCALE GENOMIC DNA]</scope>
    <source>
        <strain evidence="2 3">AG-B5</strain>
    </source>
</reference>
<organism evidence="2 3">
    <name type="scientific">Basidiobolus ranarum</name>
    <dbReference type="NCBI Taxonomy" id="34480"/>
    <lineage>
        <taxon>Eukaryota</taxon>
        <taxon>Fungi</taxon>
        <taxon>Fungi incertae sedis</taxon>
        <taxon>Zoopagomycota</taxon>
        <taxon>Entomophthoromycotina</taxon>
        <taxon>Basidiobolomycetes</taxon>
        <taxon>Basidiobolales</taxon>
        <taxon>Basidiobolaceae</taxon>
        <taxon>Basidiobolus</taxon>
    </lineage>
</organism>
<evidence type="ECO:0000313" key="3">
    <source>
        <dbReference type="Proteomes" id="UP001479436"/>
    </source>
</evidence>
<sequence length="75" mass="8313">YITNVPTLTVGPLDTSSFGINPEGFLLVQYRSRFTRLEIPIFGVSGIVSPGSVLGLMPVERLWLNGNMKNRKSEM</sequence>
<keyword evidence="3" id="KW-1185">Reference proteome</keyword>